<dbReference type="HOGENOM" id="CLU_1725294_0_0_1"/>
<organism evidence="1">
    <name type="scientific">Oryza nivara</name>
    <name type="common">Indian wild rice</name>
    <name type="synonym">Oryza sativa f. spontanea</name>
    <dbReference type="NCBI Taxonomy" id="4536"/>
    <lineage>
        <taxon>Eukaryota</taxon>
        <taxon>Viridiplantae</taxon>
        <taxon>Streptophyta</taxon>
        <taxon>Embryophyta</taxon>
        <taxon>Tracheophyta</taxon>
        <taxon>Spermatophyta</taxon>
        <taxon>Magnoliopsida</taxon>
        <taxon>Liliopsida</taxon>
        <taxon>Poales</taxon>
        <taxon>Poaceae</taxon>
        <taxon>BOP clade</taxon>
        <taxon>Oryzoideae</taxon>
        <taxon>Oryzeae</taxon>
        <taxon>Oryzinae</taxon>
        <taxon>Oryza</taxon>
    </lineage>
</organism>
<protein>
    <submittedName>
        <fullName evidence="1">RBR-type E3 ubiquitin transferase</fullName>
    </submittedName>
</protein>
<accession>A0A0E0IJZ7</accession>
<proteinExistence type="predicted"/>
<keyword evidence="2" id="KW-1185">Reference proteome</keyword>
<dbReference type="AlphaFoldDB" id="A0A0E0IJZ7"/>
<dbReference type="Gramene" id="ONIVA09G11190.1">
    <property type="protein sequence ID" value="ONIVA09G11190.1"/>
    <property type="gene ID" value="ONIVA09G11190"/>
</dbReference>
<dbReference type="EnsemblPlants" id="ONIVA09G11190.1">
    <property type="protein sequence ID" value="ONIVA09G11190.1"/>
    <property type="gene ID" value="ONIVA09G11190"/>
</dbReference>
<name>A0A0E0IJZ7_ORYNI</name>
<reference evidence="1" key="1">
    <citation type="submission" date="2015-04" db="UniProtKB">
        <authorList>
            <consortium name="EnsemblPlants"/>
        </authorList>
    </citation>
    <scope>IDENTIFICATION</scope>
    <source>
        <strain evidence="1">SL10</strain>
    </source>
</reference>
<evidence type="ECO:0000313" key="1">
    <source>
        <dbReference type="EnsemblPlants" id="ONIVA09G11190.1"/>
    </source>
</evidence>
<sequence length="158" mass="17171">MAPCRNMAAEAALEPNQEFLEACMPSAEASRHVPPLDQRRRHRVAPLREICDEPRLLYFCTTAAACPTGARTYASSASPASSSATSRARPRVAAEEERCPCAALPFPGLPLRLRRRRAPRRTARINLLYLYIGGFDVRVVASRSASSPSVSGSGAFAR</sequence>
<reference evidence="1" key="2">
    <citation type="submission" date="2018-04" db="EMBL/GenBank/DDBJ databases">
        <title>OnivRS2 (Oryza nivara Reference Sequence Version 2).</title>
        <authorList>
            <person name="Zhang J."/>
            <person name="Kudrna D."/>
            <person name="Lee S."/>
            <person name="Talag J."/>
            <person name="Rajasekar S."/>
            <person name="Welchert J."/>
            <person name="Hsing Y.-I."/>
            <person name="Wing R.A."/>
        </authorList>
    </citation>
    <scope>NUCLEOTIDE SEQUENCE [LARGE SCALE GENOMIC DNA]</scope>
    <source>
        <strain evidence="1">SL10</strain>
    </source>
</reference>
<evidence type="ECO:0000313" key="2">
    <source>
        <dbReference type="Proteomes" id="UP000006591"/>
    </source>
</evidence>
<dbReference type="Proteomes" id="UP000006591">
    <property type="component" value="Chromosome 9"/>
</dbReference>